<keyword evidence="3" id="KW-1185">Reference proteome</keyword>
<evidence type="ECO:0000313" key="2">
    <source>
        <dbReference type="EMBL" id="KAJ7776299.1"/>
    </source>
</evidence>
<dbReference type="GO" id="GO:0005737">
    <property type="term" value="C:cytoplasm"/>
    <property type="evidence" value="ECO:0007669"/>
    <property type="project" value="TreeGrafter"/>
</dbReference>
<dbReference type="InterPro" id="IPR008030">
    <property type="entry name" value="NmrA-like"/>
</dbReference>
<dbReference type="Proteomes" id="UP001215598">
    <property type="component" value="Unassembled WGS sequence"/>
</dbReference>
<accession>A0AAD7K3G6</accession>
<feature type="domain" description="NmrA-like" evidence="1">
    <location>
        <begin position="23"/>
        <end position="105"/>
    </location>
</feature>
<gene>
    <name evidence="2" type="ORF">B0H16DRAFT_1672331</name>
</gene>
<comment type="caution">
    <text evidence="2">The sequence shown here is derived from an EMBL/GenBank/DDBJ whole genome shotgun (WGS) entry which is preliminary data.</text>
</comment>
<dbReference type="SUPFAM" id="SSF51735">
    <property type="entry name" value="NAD(P)-binding Rossmann-fold domains"/>
    <property type="match status" value="1"/>
</dbReference>
<dbReference type="Pfam" id="PF05368">
    <property type="entry name" value="NmrA"/>
    <property type="match status" value="1"/>
</dbReference>
<evidence type="ECO:0000259" key="1">
    <source>
        <dbReference type="Pfam" id="PF05368"/>
    </source>
</evidence>
<dbReference type="AlphaFoldDB" id="A0AAD7K3G6"/>
<dbReference type="PANTHER" id="PTHR48079:SF6">
    <property type="entry name" value="NAD(P)-BINDING DOMAIN-CONTAINING PROTEIN-RELATED"/>
    <property type="match status" value="1"/>
</dbReference>
<dbReference type="PANTHER" id="PTHR48079">
    <property type="entry name" value="PROTEIN YEEZ"/>
    <property type="match status" value="1"/>
</dbReference>
<reference evidence="2" key="1">
    <citation type="submission" date="2023-03" db="EMBL/GenBank/DDBJ databases">
        <title>Massive genome expansion in bonnet fungi (Mycena s.s.) driven by repeated elements and novel gene families across ecological guilds.</title>
        <authorList>
            <consortium name="Lawrence Berkeley National Laboratory"/>
            <person name="Harder C.B."/>
            <person name="Miyauchi S."/>
            <person name="Viragh M."/>
            <person name="Kuo A."/>
            <person name="Thoen E."/>
            <person name="Andreopoulos B."/>
            <person name="Lu D."/>
            <person name="Skrede I."/>
            <person name="Drula E."/>
            <person name="Henrissat B."/>
            <person name="Morin E."/>
            <person name="Kohler A."/>
            <person name="Barry K."/>
            <person name="LaButti K."/>
            <person name="Morin E."/>
            <person name="Salamov A."/>
            <person name="Lipzen A."/>
            <person name="Mereny Z."/>
            <person name="Hegedus B."/>
            <person name="Baldrian P."/>
            <person name="Stursova M."/>
            <person name="Weitz H."/>
            <person name="Taylor A."/>
            <person name="Grigoriev I.V."/>
            <person name="Nagy L.G."/>
            <person name="Martin F."/>
            <person name="Kauserud H."/>
        </authorList>
    </citation>
    <scope>NUCLEOTIDE SEQUENCE</scope>
    <source>
        <strain evidence="2">CBHHK182m</strain>
    </source>
</reference>
<evidence type="ECO:0000313" key="3">
    <source>
        <dbReference type="Proteomes" id="UP001215598"/>
    </source>
</evidence>
<dbReference type="Gene3D" id="3.40.50.720">
    <property type="entry name" value="NAD(P)-binding Rossmann-like Domain"/>
    <property type="match status" value="1"/>
</dbReference>
<sequence length="355" mass="38733">MASLSSLNSPSNISHTTALSTMKSILFIGGTGYIGGPILSRFIERDNSNLNLTALIRSPEKADKLRKLNLRGLNVVIGSHHDATLVERLVSEADVVFSMADCDDLQAARSILRGVKRRFEVTHVKPILIHMARTGCLGDGAQGAFSSETMYSDLDIAQIETLPVTQPHRNVDLAIVEADSQGYTHRYIVLPGLVFGTPHGILAREGVQNPTNLALTALIRASFTRGAAGMRGDAKNIIAVADVTEVADLVEILYDSVIANKTEIGHGSNGYYFVSSADVLFENLVEVIESRAGKRRAFTQEELDLYFPNLPSLQGFFGDNGRADSARSRALGWKPVKATEEFLLALRDEVEHWQL</sequence>
<name>A0AAD7K3G6_9AGAR</name>
<dbReference type="InterPro" id="IPR051783">
    <property type="entry name" value="NAD(P)-dependent_oxidoreduct"/>
</dbReference>
<dbReference type="InterPro" id="IPR036291">
    <property type="entry name" value="NAD(P)-bd_dom_sf"/>
</dbReference>
<protein>
    <recommendedName>
        <fullName evidence="1">NmrA-like domain-containing protein</fullName>
    </recommendedName>
</protein>
<dbReference type="EMBL" id="JARKIB010000009">
    <property type="protein sequence ID" value="KAJ7776299.1"/>
    <property type="molecule type" value="Genomic_DNA"/>
</dbReference>
<organism evidence="2 3">
    <name type="scientific">Mycena metata</name>
    <dbReference type="NCBI Taxonomy" id="1033252"/>
    <lineage>
        <taxon>Eukaryota</taxon>
        <taxon>Fungi</taxon>
        <taxon>Dikarya</taxon>
        <taxon>Basidiomycota</taxon>
        <taxon>Agaricomycotina</taxon>
        <taxon>Agaricomycetes</taxon>
        <taxon>Agaricomycetidae</taxon>
        <taxon>Agaricales</taxon>
        <taxon>Marasmiineae</taxon>
        <taxon>Mycenaceae</taxon>
        <taxon>Mycena</taxon>
    </lineage>
</organism>
<proteinExistence type="predicted"/>
<dbReference type="GO" id="GO:0004029">
    <property type="term" value="F:aldehyde dehydrogenase (NAD+) activity"/>
    <property type="evidence" value="ECO:0007669"/>
    <property type="project" value="TreeGrafter"/>
</dbReference>